<evidence type="ECO:0000313" key="1">
    <source>
        <dbReference type="EMBL" id="VDP86759.1"/>
    </source>
</evidence>
<organism evidence="1 2">
    <name type="scientific">Schistosoma mattheei</name>
    <dbReference type="NCBI Taxonomy" id="31246"/>
    <lineage>
        <taxon>Eukaryota</taxon>
        <taxon>Metazoa</taxon>
        <taxon>Spiralia</taxon>
        <taxon>Lophotrochozoa</taxon>
        <taxon>Platyhelminthes</taxon>
        <taxon>Trematoda</taxon>
        <taxon>Digenea</taxon>
        <taxon>Strigeidida</taxon>
        <taxon>Schistosomatoidea</taxon>
        <taxon>Schistosomatidae</taxon>
        <taxon>Schistosoma</taxon>
    </lineage>
</organism>
<reference evidence="1 2" key="1">
    <citation type="submission" date="2018-11" db="EMBL/GenBank/DDBJ databases">
        <authorList>
            <consortium name="Pathogen Informatics"/>
        </authorList>
    </citation>
    <scope>NUCLEOTIDE SEQUENCE [LARGE SCALE GENOMIC DNA]</scope>
    <source>
        <strain>Denwood</strain>
        <strain evidence="2">Zambia</strain>
    </source>
</reference>
<keyword evidence="2" id="KW-1185">Reference proteome</keyword>
<dbReference type="EMBL" id="UZAL01050418">
    <property type="protein sequence ID" value="VDP86759.1"/>
    <property type="molecule type" value="Genomic_DNA"/>
</dbReference>
<gene>
    <name evidence="1" type="ORF">SMTD_LOCUS22231</name>
</gene>
<protein>
    <submittedName>
        <fullName evidence="1">Uncharacterized protein</fullName>
    </submittedName>
</protein>
<proteinExistence type="predicted"/>
<sequence length="143" mass="16361">MACQSLPHYSDFDTTSESGLSDLSYVLPYRPKKSLTRNKPVKVSPGEIRLGARAMRRYENEVYLNTLAVITETDGDNIDDCWPESFNYCSTFTKLLEDENYLEMILLKCTYATETEQRDKPTHLKLNEGYFISELNIIADGAL</sequence>
<dbReference type="AlphaFoldDB" id="A0A3P8KZ43"/>
<evidence type="ECO:0000313" key="2">
    <source>
        <dbReference type="Proteomes" id="UP000269396"/>
    </source>
</evidence>
<dbReference type="Proteomes" id="UP000269396">
    <property type="component" value="Unassembled WGS sequence"/>
</dbReference>
<name>A0A3P8KZ43_9TREM</name>
<accession>A0A3P8KZ43</accession>